<evidence type="ECO:0000313" key="10">
    <source>
        <dbReference type="EMBL" id="SVB20786.1"/>
    </source>
</evidence>
<evidence type="ECO:0000259" key="9">
    <source>
        <dbReference type="Pfam" id="PF02880"/>
    </source>
</evidence>
<name>A0A382C3Y3_9ZZZZ</name>
<dbReference type="Pfam" id="PF02878">
    <property type="entry name" value="PGM_PMM_I"/>
    <property type="match status" value="1"/>
</dbReference>
<feature type="domain" description="Alpha-D-phosphohexomutase alpha/beta/alpha" evidence="9">
    <location>
        <begin position="239"/>
        <end position="313"/>
    </location>
</feature>
<comment type="cofactor">
    <cofactor evidence="1">
        <name>Mg(2+)</name>
        <dbReference type="ChEBI" id="CHEBI:18420"/>
    </cofactor>
</comment>
<dbReference type="InterPro" id="IPR016066">
    <property type="entry name" value="A-D-PHexomutase_CS"/>
</dbReference>
<protein>
    <recommendedName>
        <fullName evidence="11">Alpha-D-phosphohexomutase alpha/beta/alpha domain-containing protein</fullName>
    </recommendedName>
</protein>
<dbReference type="PANTHER" id="PTHR45745">
    <property type="entry name" value="PHOSPHOMANNOMUTASE 45A"/>
    <property type="match status" value="1"/>
</dbReference>
<dbReference type="SUPFAM" id="SSF53738">
    <property type="entry name" value="Phosphoglucomutase, first 3 domains"/>
    <property type="match status" value="3"/>
</dbReference>
<evidence type="ECO:0000256" key="5">
    <source>
        <dbReference type="ARBA" id="ARBA00022842"/>
    </source>
</evidence>
<dbReference type="InterPro" id="IPR005841">
    <property type="entry name" value="Alpha-D-phosphohexomutase_SF"/>
</dbReference>
<dbReference type="InterPro" id="IPR005845">
    <property type="entry name" value="A-D-PHexomutase_a/b/a-II"/>
</dbReference>
<evidence type="ECO:0000256" key="6">
    <source>
        <dbReference type="ARBA" id="ARBA00023235"/>
    </source>
</evidence>
<keyword evidence="6" id="KW-0413">Isomerase</keyword>
<dbReference type="EMBL" id="UINC01032696">
    <property type="protein sequence ID" value="SVB20786.1"/>
    <property type="molecule type" value="Genomic_DNA"/>
</dbReference>
<accession>A0A382C3Y3</accession>
<dbReference type="Pfam" id="PF02880">
    <property type="entry name" value="PGM_PMM_III"/>
    <property type="match status" value="1"/>
</dbReference>
<dbReference type="PANTHER" id="PTHR45745:SF1">
    <property type="entry name" value="PHOSPHOGLUCOMUTASE 2B-RELATED"/>
    <property type="match status" value="1"/>
</dbReference>
<dbReference type="Gene3D" id="3.40.120.10">
    <property type="entry name" value="Alpha-D-Glucose-1,6-Bisphosphate, subunit A, domain 3"/>
    <property type="match status" value="3"/>
</dbReference>
<reference evidence="10" key="1">
    <citation type="submission" date="2018-05" db="EMBL/GenBank/DDBJ databases">
        <authorList>
            <person name="Lanie J.A."/>
            <person name="Ng W.-L."/>
            <person name="Kazmierczak K.M."/>
            <person name="Andrzejewski T.M."/>
            <person name="Davidsen T.M."/>
            <person name="Wayne K.J."/>
            <person name="Tettelin H."/>
            <person name="Glass J.I."/>
            <person name="Rusch D."/>
            <person name="Podicherti R."/>
            <person name="Tsui H.-C.T."/>
            <person name="Winkler M.E."/>
        </authorList>
    </citation>
    <scope>NUCLEOTIDE SEQUENCE</scope>
</reference>
<evidence type="ECO:0008006" key="11">
    <source>
        <dbReference type="Google" id="ProtNLM"/>
    </source>
</evidence>
<feature type="domain" description="Alpha-D-phosphohexomutase alpha/beta/alpha" evidence="7">
    <location>
        <begin position="8"/>
        <end position="102"/>
    </location>
</feature>
<dbReference type="GO" id="GO:0006166">
    <property type="term" value="P:purine ribonucleoside salvage"/>
    <property type="evidence" value="ECO:0007669"/>
    <property type="project" value="TreeGrafter"/>
</dbReference>
<dbReference type="InterPro" id="IPR016055">
    <property type="entry name" value="A-D-PHexomutase_a/b/a-I/II/III"/>
</dbReference>
<evidence type="ECO:0000256" key="2">
    <source>
        <dbReference type="ARBA" id="ARBA00010231"/>
    </source>
</evidence>
<dbReference type="GO" id="GO:0000287">
    <property type="term" value="F:magnesium ion binding"/>
    <property type="evidence" value="ECO:0007669"/>
    <property type="project" value="InterPro"/>
</dbReference>
<keyword evidence="5" id="KW-0460">Magnesium</keyword>
<dbReference type="AlphaFoldDB" id="A0A382C3Y3"/>
<dbReference type="GO" id="GO:0008973">
    <property type="term" value="F:phosphopentomutase activity"/>
    <property type="evidence" value="ECO:0007669"/>
    <property type="project" value="TreeGrafter"/>
</dbReference>
<keyword evidence="3" id="KW-0597">Phosphoprotein</keyword>
<dbReference type="PRINTS" id="PR00509">
    <property type="entry name" value="PGMPMM"/>
</dbReference>
<sequence>MKSREIADNGLMVGYDTRLDSAAFAEAVAEVAAGNSIPVILCDRPAPTPVVSYNLVRRDCAAGVVITASHNPYDWNGFKFKPGYGGSASEEIISELETCLNAVLAEQRYLSIPVSNAEKIGLVERVNPELLYLNHVAGLVDLRSIRNAGLNIIVDSMYGAGSGYIRQLVEGGTTHVTEIRNEIDPTFPGMKQPEPIDQNLEPLKEKIWESNGDVGLATDGDADRLGLVDEDGNYISTLHTFALICQHLLENLGMQGTLVRSITMTCMINKLGDFHKVPVIDTPVGFKHLGPVMIEEDAIAAGEESGGYGFRGH</sequence>
<dbReference type="InterPro" id="IPR005844">
    <property type="entry name" value="A-D-PHexomutase_a/b/a-I"/>
</dbReference>
<comment type="similarity">
    <text evidence="2">Belongs to the phosphohexose mutase family.</text>
</comment>
<dbReference type="PROSITE" id="PS00710">
    <property type="entry name" value="PGM_PMM"/>
    <property type="match status" value="1"/>
</dbReference>
<organism evidence="10">
    <name type="scientific">marine metagenome</name>
    <dbReference type="NCBI Taxonomy" id="408172"/>
    <lineage>
        <taxon>unclassified sequences</taxon>
        <taxon>metagenomes</taxon>
        <taxon>ecological metagenomes</taxon>
    </lineage>
</organism>
<dbReference type="InterPro" id="IPR005846">
    <property type="entry name" value="A-D-PHexomutase_a/b/a-III"/>
</dbReference>
<gene>
    <name evidence="10" type="ORF">METZ01_LOCUS173640</name>
</gene>
<keyword evidence="4" id="KW-0479">Metal-binding</keyword>
<dbReference type="Pfam" id="PF02879">
    <property type="entry name" value="PGM_PMM_II"/>
    <property type="match status" value="1"/>
</dbReference>
<proteinExistence type="inferred from homology"/>
<evidence type="ECO:0000256" key="4">
    <source>
        <dbReference type="ARBA" id="ARBA00022723"/>
    </source>
</evidence>
<evidence type="ECO:0000259" key="7">
    <source>
        <dbReference type="Pfam" id="PF02878"/>
    </source>
</evidence>
<evidence type="ECO:0000259" key="8">
    <source>
        <dbReference type="Pfam" id="PF02879"/>
    </source>
</evidence>
<feature type="domain" description="Alpha-D-phosphohexomutase alpha/beta/alpha" evidence="8">
    <location>
        <begin position="132"/>
        <end position="232"/>
    </location>
</feature>
<evidence type="ECO:0000256" key="3">
    <source>
        <dbReference type="ARBA" id="ARBA00022553"/>
    </source>
</evidence>
<dbReference type="GO" id="GO:0005975">
    <property type="term" value="P:carbohydrate metabolic process"/>
    <property type="evidence" value="ECO:0007669"/>
    <property type="project" value="InterPro"/>
</dbReference>
<feature type="non-terminal residue" evidence="10">
    <location>
        <position position="313"/>
    </location>
</feature>
<evidence type="ECO:0000256" key="1">
    <source>
        <dbReference type="ARBA" id="ARBA00001946"/>
    </source>
</evidence>